<reference evidence="4" key="1">
    <citation type="submission" date="2019-08" db="EMBL/GenBank/DDBJ databases">
        <title>The improved chromosome-level genome for the pearl oyster Pinctada fucata martensii using PacBio sequencing and Hi-C.</title>
        <authorList>
            <person name="Zheng Z."/>
        </authorList>
    </citation>
    <scope>NUCLEOTIDE SEQUENCE</scope>
    <source>
        <strain evidence="4">ZZ-2019</strain>
        <tissue evidence="4">Adductor muscle</tissue>
    </source>
</reference>
<accession>A0AA88XS37</accession>
<dbReference type="SUPFAM" id="SSF117281">
    <property type="entry name" value="Kelch motif"/>
    <property type="match status" value="1"/>
</dbReference>
<evidence type="ECO:0000256" key="2">
    <source>
        <dbReference type="ARBA" id="ARBA00022737"/>
    </source>
</evidence>
<dbReference type="InterPro" id="IPR006652">
    <property type="entry name" value="Kelch_1"/>
</dbReference>
<proteinExistence type="predicted"/>
<dbReference type="PANTHER" id="PTHR24412">
    <property type="entry name" value="KELCH PROTEIN"/>
    <property type="match status" value="1"/>
</dbReference>
<dbReference type="PANTHER" id="PTHR24412:SF441">
    <property type="entry name" value="KELCH-LIKE PROTEIN 28"/>
    <property type="match status" value="1"/>
</dbReference>
<dbReference type="InterPro" id="IPR011333">
    <property type="entry name" value="SKP1/BTB/POZ_sf"/>
</dbReference>
<organism evidence="4 5">
    <name type="scientific">Pinctada imbricata</name>
    <name type="common">Atlantic pearl-oyster</name>
    <name type="synonym">Pinctada martensii</name>
    <dbReference type="NCBI Taxonomy" id="66713"/>
    <lineage>
        <taxon>Eukaryota</taxon>
        <taxon>Metazoa</taxon>
        <taxon>Spiralia</taxon>
        <taxon>Lophotrochozoa</taxon>
        <taxon>Mollusca</taxon>
        <taxon>Bivalvia</taxon>
        <taxon>Autobranchia</taxon>
        <taxon>Pteriomorphia</taxon>
        <taxon>Pterioida</taxon>
        <taxon>Pterioidea</taxon>
        <taxon>Pteriidae</taxon>
        <taxon>Pinctada</taxon>
    </lineage>
</organism>
<dbReference type="Gene3D" id="2.120.10.80">
    <property type="entry name" value="Kelch-type beta propeller"/>
    <property type="match status" value="1"/>
</dbReference>
<protein>
    <recommendedName>
        <fullName evidence="3">BTB domain-containing protein</fullName>
    </recommendedName>
</protein>
<evidence type="ECO:0000313" key="5">
    <source>
        <dbReference type="Proteomes" id="UP001186944"/>
    </source>
</evidence>
<dbReference type="EMBL" id="VSWD01000010">
    <property type="protein sequence ID" value="KAK3090815.1"/>
    <property type="molecule type" value="Genomic_DNA"/>
</dbReference>
<dbReference type="InterPro" id="IPR015915">
    <property type="entry name" value="Kelch-typ_b-propeller"/>
</dbReference>
<dbReference type="SMART" id="SM00225">
    <property type="entry name" value="BTB"/>
    <property type="match status" value="1"/>
</dbReference>
<evidence type="ECO:0000256" key="1">
    <source>
        <dbReference type="ARBA" id="ARBA00022441"/>
    </source>
</evidence>
<feature type="domain" description="BTB" evidence="3">
    <location>
        <begin position="57"/>
        <end position="124"/>
    </location>
</feature>
<dbReference type="Pfam" id="PF07707">
    <property type="entry name" value="BACK"/>
    <property type="match status" value="1"/>
</dbReference>
<dbReference type="InterPro" id="IPR011705">
    <property type="entry name" value="BACK"/>
</dbReference>
<dbReference type="Gene3D" id="3.30.710.10">
    <property type="entry name" value="Potassium Channel Kv1.1, Chain A"/>
    <property type="match status" value="1"/>
</dbReference>
<keyword evidence="2" id="KW-0677">Repeat</keyword>
<dbReference type="Pfam" id="PF00651">
    <property type="entry name" value="BTB"/>
    <property type="match status" value="1"/>
</dbReference>
<comment type="caution">
    <text evidence="4">The sequence shown here is derived from an EMBL/GenBank/DDBJ whole genome shotgun (WGS) entry which is preliminary data.</text>
</comment>
<dbReference type="FunFam" id="1.25.40.420:FF:000001">
    <property type="entry name" value="Kelch-like family member 12"/>
    <property type="match status" value="1"/>
</dbReference>
<sequence length="588" mass="66553">MSKQQQSISKSDEMAVNQGMPHKYKDVVKVMEIYPHMKYLEELSAGVRDIWKSTAFTDVDVVVDSKTFPCHRIVLAAMSHYFKTMFNSGFKESGQRQVTLKGIDAETFQQVLEYIYAGHEEVKDANVYQLLQASSMLQIRGLQAICDSYLQDHLSSSNCVGVWKHATGHGMKELARNSWKAIMKSFPDVVKGEEFLLLEKADLITIIEGKDLFTANEEFVCDAVLRWCKHDFKKRRNDLSELFQHLRFALMDLDYLCNVRDCNEIEDVKECRSIILKAIDEVNQGNILEKIPHSLYREEEVLCMVGTRSREPNPQKTEVQCFSIRHDQKFMFAPLPSEPGPCVAVCTLGQDIYLSGGYNQKELLLHFDSEKNQWNEYKDKIEGRWSHCMVAVDNCIYFVAGMSKTNDTLGSIEKFDPATKKCTHVGELVVPVSSMTAAVIGSRIYTFGGKKSDKTATDLIQYFDTSNGEREVVGNLPPDCAGVIGRAVQYEDRLFLVFRNGSVVEFSVDQAQPDVICSTDGFDHFGAVSLDGKILILGIRSGTFRSMVLDPNVGEIQEIPTKFKAPMCNFHCLKLVVSKKFLLQRQQS</sequence>
<dbReference type="SMART" id="SM00875">
    <property type="entry name" value="BACK"/>
    <property type="match status" value="1"/>
</dbReference>
<evidence type="ECO:0000313" key="4">
    <source>
        <dbReference type="EMBL" id="KAK3090815.1"/>
    </source>
</evidence>
<dbReference type="PROSITE" id="PS50097">
    <property type="entry name" value="BTB"/>
    <property type="match status" value="1"/>
</dbReference>
<gene>
    <name evidence="4" type="ORF">FSP39_014903</name>
</gene>
<dbReference type="AlphaFoldDB" id="A0AA88XS37"/>
<name>A0AA88XS37_PINIB</name>
<keyword evidence="1" id="KW-0880">Kelch repeat</keyword>
<dbReference type="InterPro" id="IPR000210">
    <property type="entry name" value="BTB/POZ_dom"/>
</dbReference>
<keyword evidence="5" id="KW-1185">Reference proteome</keyword>
<dbReference type="Gene3D" id="1.25.40.420">
    <property type="match status" value="1"/>
</dbReference>
<dbReference type="Pfam" id="PF24681">
    <property type="entry name" value="Kelch_KLHDC2_KLHL20_DRC7"/>
    <property type="match status" value="1"/>
</dbReference>
<dbReference type="SUPFAM" id="SSF54695">
    <property type="entry name" value="POZ domain"/>
    <property type="match status" value="1"/>
</dbReference>
<evidence type="ECO:0000259" key="3">
    <source>
        <dbReference type="PROSITE" id="PS50097"/>
    </source>
</evidence>
<dbReference type="SMART" id="SM00612">
    <property type="entry name" value="Kelch"/>
    <property type="match status" value="2"/>
</dbReference>
<dbReference type="Proteomes" id="UP001186944">
    <property type="component" value="Unassembled WGS sequence"/>
</dbReference>